<evidence type="ECO:0000256" key="1">
    <source>
        <dbReference type="SAM" id="MobiDB-lite"/>
    </source>
</evidence>
<accession>A0A0P1AN80</accession>
<dbReference type="AlphaFoldDB" id="A0A0P1AN80"/>
<evidence type="ECO:0000313" key="3">
    <source>
        <dbReference type="Proteomes" id="UP000054928"/>
    </source>
</evidence>
<feature type="compositionally biased region" description="Polar residues" evidence="1">
    <location>
        <begin position="61"/>
        <end position="71"/>
    </location>
</feature>
<proteinExistence type="predicted"/>
<dbReference type="RefSeq" id="XP_024579238.1">
    <property type="nucleotide sequence ID" value="XM_024728796.1"/>
</dbReference>
<reference evidence="3" key="1">
    <citation type="submission" date="2014-09" db="EMBL/GenBank/DDBJ databases">
        <authorList>
            <person name="Sharma Rahul"/>
            <person name="Thines Marco"/>
        </authorList>
    </citation>
    <scope>NUCLEOTIDE SEQUENCE [LARGE SCALE GENOMIC DNA]</scope>
</reference>
<evidence type="ECO:0000313" key="2">
    <source>
        <dbReference type="EMBL" id="CEG42869.1"/>
    </source>
</evidence>
<feature type="region of interest" description="Disordered" evidence="1">
    <location>
        <begin position="41"/>
        <end position="71"/>
    </location>
</feature>
<keyword evidence="3" id="KW-1185">Reference proteome</keyword>
<protein>
    <submittedName>
        <fullName evidence="2">Uncharacterized protein</fullName>
    </submittedName>
</protein>
<dbReference type="EMBL" id="CCYD01000645">
    <property type="protein sequence ID" value="CEG42869.1"/>
    <property type="molecule type" value="Genomic_DNA"/>
</dbReference>
<sequence>MLQYMDAEHLQHKTHRYLTIAIYNEAATCVEYPWSDKSNMMNPQEALQRTDAAKDGDGLSTLASAATTNQL</sequence>
<organism evidence="2 3">
    <name type="scientific">Plasmopara halstedii</name>
    <name type="common">Downy mildew of sunflower</name>
    <dbReference type="NCBI Taxonomy" id="4781"/>
    <lineage>
        <taxon>Eukaryota</taxon>
        <taxon>Sar</taxon>
        <taxon>Stramenopiles</taxon>
        <taxon>Oomycota</taxon>
        <taxon>Peronosporomycetes</taxon>
        <taxon>Peronosporales</taxon>
        <taxon>Peronosporaceae</taxon>
        <taxon>Plasmopara</taxon>
    </lineage>
</organism>
<name>A0A0P1AN80_PLAHL</name>
<dbReference type="GeneID" id="36408161"/>
<dbReference type="Proteomes" id="UP000054928">
    <property type="component" value="Unassembled WGS sequence"/>
</dbReference>